<gene>
    <name evidence="1" type="ORF">BG006_004203</name>
</gene>
<dbReference type="EMBL" id="JAAAUY010000232">
    <property type="protein sequence ID" value="KAF9332910.1"/>
    <property type="molecule type" value="Genomic_DNA"/>
</dbReference>
<evidence type="ECO:0000313" key="2">
    <source>
        <dbReference type="Proteomes" id="UP000696485"/>
    </source>
</evidence>
<keyword evidence="2" id="KW-1185">Reference proteome</keyword>
<name>A0A9P5VMU6_9FUNG</name>
<comment type="caution">
    <text evidence="1">The sequence shown here is derived from an EMBL/GenBank/DDBJ whole genome shotgun (WGS) entry which is preliminary data.</text>
</comment>
<organism evidence="1 2">
    <name type="scientific">Podila minutissima</name>
    <dbReference type="NCBI Taxonomy" id="64525"/>
    <lineage>
        <taxon>Eukaryota</taxon>
        <taxon>Fungi</taxon>
        <taxon>Fungi incertae sedis</taxon>
        <taxon>Mucoromycota</taxon>
        <taxon>Mortierellomycotina</taxon>
        <taxon>Mortierellomycetes</taxon>
        <taxon>Mortierellales</taxon>
        <taxon>Mortierellaceae</taxon>
        <taxon>Podila</taxon>
    </lineage>
</organism>
<dbReference type="AlphaFoldDB" id="A0A9P5VMU6"/>
<reference evidence="1" key="1">
    <citation type="journal article" date="2020" name="Fungal Divers.">
        <title>Resolving the Mortierellaceae phylogeny through synthesis of multi-gene phylogenetics and phylogenomics.</title>
        <authorList>
            <person name="Vandepol N."/>
            <person name="Liber J."/>
            <person name="Desiro A."/>
            <person name="Na H."/>
            <person name="Kennedy M."/>
            <person name="Barry K."/>
            <person name="Grigoriev I.V."/>
            <person name="Miller A.N."/>
            <person name="O'Donnell K."/>
            <person name="Stajich J.E."/>
            <person name="Bonito G."/>
        </authorList>
    </citation>
    <scope>NUCLEOTIDE SEQUENCE</scope>
    <source>
        <strain evidence="1">NVP1</strain>
    </source>
</reference>
<dbReference type="Proteomes" id="UP000696485">
    <property type="component" value="Unassembled WGS sequence"/>
</dbReference>
<evidence type="ECO:0000313" key="1">
    <source>
        <dbReference type="EMBL" id="KAF9332910.1"/>
    </source>
</evidence>
<protein>
    <submittedName>
        <fullName evidence="1">Uncharacterized protein</fullName>
    </submittedName>
</protein>
<sequence length="107" mass="12026">MGALIKYDSLIDAVTCKGTSSLKVLTEANCINIIEIEYDAEWIVNNNNTGPGLVELASGICLHSTREAISIKNLSYAIELFQFLDGLFKIEEESWEWQEEDQPREDA</sequence>
<accession>A0A9P5VMU6</accession>
<proteinExistence type="predicted"/>